<keyword evidence="2" id="KW-0805">Transcription regulation</keyword>
<dbReference type="AlphaFoldDB" id="A0A7Y2H161"/>
<accession>A0A7Y2H161</accession>
<dbReference type="InterPro" id="IPR036388">
    <property type="entry name" value="WH-like_DNA-bd_sf"/>
</dbReference>
<evidence type="ECO:0000256" key="3">
    <source>
        <dbReference type="ARBA" id="ARBA00023125"/>
    </source>
</evidence>
<dbReference type="InterPro" id="IPR036390">
    <property type="entry name" value="WH_DNA-bd_sf"/>
</dbReference>
<comment type="similarity">
    <text evidence="1">Belongs to the LysR transcriptional regulatory family.</text>
</comment>
<feature type="domain" description="HTH lysR-type" evidence="5">
    <location>
        <begin position="3"/>
        <end position="60"/>
    </location>
</feature>
<evidence type="ECO:0000256" key="2">
    <source>
        <dbReference type="ARBA" id="ARBA00023015"/>
    </source>
</evidence>
<feature type="non-terminal residue" evidence="6">
    <location>
        <position position="267"/>
    </location>
</feature>
<sequence>MHLLSPKLQAFVSVADNGTVHGAAGKLHITQTGVTQRIKTLEDELGVTLFLRSRKGMTLTSEGETLYKYCRSVLDLEGQVFAKLHGTTENATSRITVQGPSSLLRSRVAQAAKKVLEDHPGVSICLVSSDPDSGTEALKKGIVDIAILPEEDVADEFEVKQIEPEIYSLYGTQSWEGRELKDVVSSERMIDIHNEKRLTEKWLEKCGLANHAKGRRHLADNVDLMADLLRSGTGYGVLPVEYATKWNEDLSRLGNGKTIHQKRVLAW</sequence>
<dbReference type="PRINTS" id="PR00039">
    <property type="entry name" value="HTHLYSR"/>
</dbReference>
<dbReference type="Gene3D" id="3.40.190.10">
    <property type="entry name" value="Periplasmic binding protein-like II"/>
    <property type="match status" value="2"/>
</dbReference>
<dbReference type="PANTHER" id="PTHR30579:SF2">
    <property type="entry name" value="HTH-TYPE TRANSCRIPTIONAL REGULATOR ARGP"/>
    <property type="match status" value="1"/>
</dbReference>
<dbReference type="Pfam" id="PF03466">
    <property type="entry name" value="LysR_substrate"/>
    <property type="match status" value="1"/>
</dbReference>
<dbReference type="InterPro" id="IPR005119">
    <property type="entry name" value="LysR_subst-bd"/>
</dbReference>
<evidence type="ECO:0000313" key="7">
    <source>
        <dbReference type="Proteomes" id="UP000547674"/>
    </source>
</evidence>
<organism evidence="6 7">
    <name type="scientific">Eiseniibacteriota bacterium</name>
    <dbReference type="NCBI Taxonomy" id="2212470"/>
    <lineage>
        <taxon>Bacteria</taxon>
        <taxon>Candidatus Eiseniibacteriota</taxon>
    </lineage>
</organism>
<protein>
    <submittedName>
        <fullName evidence="6">LysR family transcriptional regulator</fullName>
    </submittedName>
</protein>
<dbReference type="InterPro" id="IPR050176">
    <property type="entry name" value="LTTR"/>
</dbReference>
<dbReference type="CDD" id="cd05466">
    <property type="entry name" value="PBP2_LTTR_substrate"/>
    <property type="match status" value="1"/>
</dbReference>
<dbReference type="FunFam" id="1.10.10.10:FF:000001">
    <property type="entry name" value="LysR family transcriptional regulator"/>
    <property type="match status" value="1"/>
</dbReference>
<keyword evidence="3" id="KW-0238">DNA-binding</keyword>
<dbReference type="SUPFAM" id="SSF53850">
    <property type="entry name" value="Periplasmic binding protein-like II"/>
    <property type="match status" value="1"/>
</dbReference>
<dbReference type="GO" id="GO:0003700">
    <property type="term" value="F:DNA-binding transcription factor activity"/>
    <property type="evidence" value="ECO:0007669"/>
    <property type="project" value="InterPro"/>
</dbReference>
<dbReference type="PROSITE" id="PS50931">
    <property type="entry name" value="HTH_LYSR"/>
    <property type="match status" value="1"/>
</dbReference>
<comment type="caution">
    <text evidence="6">The sequence shown here is derived from an EMBL/GenBank/DDBJ whole genome shotgun (WGS) entry which is preliminary data.</text>
</comment>
<dbReference type="InterPro" id="IPR000847">
    <property type="entry name" value="LysR_HTH_N"/>
</dbReference>
<dbReference type="PANTHER" id="PTHR30579">
    <property type="entry name" value="TRANSCRIPTIONAL REGULATOR"/>
    <property type="match status" value="1"/>
</dbReference>
<reference evidence="6 7" key="1">
    <citation type="submission" date="2020-03" db="EMBL/GenBank/DDBJ databases">
        <title>Metabolic flexibility allows generalist bacteria to become dominant in a frequently disturbed ecosystem.</title>
        <authorList>
            <person name="Chen Y.-J."/>
            <person name="Leung P.M."/>
            <person name="Bay S.K."/>
            <person name="Hugenholtz P."/>
            <person name="Kessler A.J."/>
            <person name="Shelley G."/>
            <person name="Waite D.W."/>
            <person name="Cook P.L."/>
            <person name="Greening C."/>
        </authorList>
    </citation>
    <scope>NUCLEOTIDE SEQUENCE [LARGE SCALE GENOMIC DNA]</scope>
    <source>
        <strain evidence="6">SS_bin_28</strain>
    </source>
</reference>
<evidence type="ECO:0000313" key="6">
    <source>
        <dbReference type="EMBL" id="NNF05704.1"/>
    </source>
</evidence>
<dbReference type="Pfam" id="PF00126">
    <property type="entry name" value="HTH_1"/>
    <property type="match status" value="1"/>
</dbReference>
<proteinExistence type="inferred from homology"/>
<dbReference type="GO" id="GO:0003677">
    <property type="term" value="F:DNA binding"/>
    <property type="evidence" value="ECO:0007669"/>
    <property type="project" value="UniProtKB-KW"/>
</dbReference>
<dbReference type="Gene3D" id="1.10.10.10">
    <property type="entry name" value="Winged helix-like DNA-binding domain superfamily/Winged helix DNA-binding domain"/>
    <property type="match status" value="1"/>
</dbReference>
<dbReference type="SUPFAM" id="SSF46785">
    <property type="entry name" value="Winged helix' DNA-binding domain"/>
    <property type="match status" value="1"/>
</dbReference>
<evidence type="ECO:0000259" key="5">
    <source>
        <dbReference type="PROSITE" id="PS50931"/>
    </source>
</evidence>
<evidence type="ECO:0000256" key="4">
    <source>
        <dbReference type="ARBA" id="ARBA00023163"/>
    </source>
</evidence>
<dbReference type="Proteomes" id="UP000547674">
    <property type="component" value="Unassembled WGS sequence"/>
</dbReference>
<keyword evidence="4" id="KW-0804">Transcription</keyword>
<evidence type="ECO:0000256" key="1">
    <source>
        <dbReference type="ARBA" id="ARBA00009437"/>
    </source>
</evidence>
<name>A0A7Y2H161_UNCEI</name>
<gene>
    <name evidence="6" type="ORF">HKN21_02980</name>
</gene>
<dbReference type="EMBL" id="JABDJR010000110">
    <property type="protein sequence ID" value="NNF05704.1"/>
    <property type="molecule type" value="Genomic_DNA"/>
</dbReference>